<name>A0A242NET5_9GAMM</name>
<dbReference type="RefSeq" id="WP_086272324.1">
    <property type="nucleotide sequence ID" value="NZ_MZNE01000022.1"/>
</dbReference>
<proteinExistence type="predicted"/>
<evidence type="ECO:0000313" key="4">
    <source>
        <dbReference type="Proteomes" id="UP000194800"/>
    </source>
</evidence>
<organism evidence="2 5">
    <name type="scientific">Gilliamella apicola</name>
    <dbReference type="NCBI Taxonomy" id="1196095"/>
    <lineage>
        <taxon>Bacteria</taxon>
        <taxon>Pseudomonadati</taxon>
        <taxon>Pseudomonadota</taxon>
        <taxon>Gammaproteobacteria</taxon>
        <taxon>Orbales</taxon>
        <taxon>Orbaceae</taxon>
        <taxon>Gilliamella</taxon>
    </lineage>
</organism>
<sequence>MKKILIGLMSVALLSGCKVELAPTINLSDVNSETAKTVQSKLVVEVMSCTNYNDSRQESSDVAEAKKTISNIFTDAKYIECYREKMDSKALFEIPITVGGKDSTGDIQIRNGESGGGMIVFISDNLRSKIRQQQKASFSKFNPSVQITVKNDLDRNQDIVVHGVFADAKNYLPYSWYQLVAGKAQTFKLSDVSVLAITEHGGTIVYEDYDKRLEIKKQ</sequence>
<keyword evidence="4" id="KW-1185">Reference proteome</keyword>
<comment type="caution">
    <text evidence="2">The sequence shown here is derived from an EMBL/GenBank/DDBJ whole genome shotgun (WGS) entry which is preliminary data.</text>
</comment>
<reference evidence="4 5" key="1">
    <citation type="submission" date="2017-03" db="EMBL/GenBank/DDBJ databases">
        <title>Comparative genomics of honeybee gut symbionts reveal geographically distinct and subgroup specific antibiotic resistance.</title>
        <authorList>
            <person name="Ludvigsen J."/>
            <person name="Porcellato D."/>
            <person name="Labee-Lund T.M."/>
            <person name="Amdam G.V."/>
            <person name="Rudi K."/>
        </authorList>
    </citation>
    <scope>NUCLEOTIDE SEQUENCE [LARGE SCALE GENOMIC DNA]</scope>
    <source>
        <strain evidence="2 5">A-7-12</strain>
        <strain evidence="3 4">A-9-12</strain>
    </source>
</reference>
<feature type="domain" description="DUF7424" evidence="1">
    <location>
        <begin position="19"/>
        <end position="208"/>
    </location>
</feature>
<evidence type="ECO:0000313" key="2">
    <source>
        <dbReference type="EMBL" id="OTP98331.1"/>
    </source>
</evidence>
<dbReference type="InterPro" id="IPR055847">
    <property type="entry name" value="DUF7424"/>
</dbReference>
<dbReference type="Proteomes" id="UP000194800">
    <property type="component" value="Unassembled WGS sequence"/>
</dbReference>
<evidence type="ECO:0000313" key="3">
    <source>
        <dbReference type="EMBL" id="OTQ09412.1"/>
    </source>
</evidence>
<accession>A0A242NET5</accession>
<dbReference type="AlphaFoldDB" id="A0A242NET5"/>
<dbReference type="EMBL" id="NART01000042">
    <property type="protein sequence ID" value="OTQ09412.1"/>
    <property type="molecule type" value="Genomic_DNA"/>
</dbReference>
<dbReference type="PROSITE" id="PS51257">
    <property type="entry name" value="PROKAR_LIPOPROTEIN"/>
    <property type="match status" value="1"/>
</dbReference>
<dbReference type="Pfam" id="PF24199">
    <property type="entry name" value="DUF7424"/>
    <property type="match status" value="1"/>
</dbReference>
<evidence type="ECO:0000313" key="5">
    <source>
        <dbReference type="Proteomes" id="UP000194977"/>
    </source>
</evidence>
<protein>
    <recommendedName>
        <fullName evidence="1">DUF7424 domain-containing protein</fullName>
    </recommendedName>
</protein>
<evidence type="ECO:0000259" key="1">
    <source>
        <dbReference type="Pfam" id="PF24199"/>
    </source>
</evidence>
<dbReference type="Proteomes" id="UP000194977">
    <property type="component" value="Unassembled WGS sequence"/>
</dbReference>
<gene>
    <name evidence="3" type="ORF">B6C91_09180</name>
    <name evidence="2" type="ORF">B6D08_11350</name>
</gene>
<dbReference type="EMBL" id="NARP01000033">
    <property type="protein sequence ID" value="OTP98331.1"/>
    <property type="molecule type" value="Genomic_DNA"/>
</dbReference>